<dbReference type="PROSITE" id="PS51904">
    <property type="entry name" value="GLYCOSYL_HYDROL_F25_2"/>
    <property type="match status" value="1"/>
</dbReference>
<dbReference type="GO" id="GO:0009253">
    <property type="term" value="P:peptidoglycan catabolic process"/>
    <property type="evidence" value="ECO:0007669"/>
    <property type="project" value="InterPro"/>
</dbReference>
<protein>
    <submittedName>
        <fullName evidence="5">Glycoside hydrolase</fullName>
    </submittedName>
</protein>
<dbReference type="InterPro" id="IPR017853">
    <property type="entry name" value="GH"/>
</dbReference>
<keyword evidence="3" id="KW-0326">Glycosidase</keyword>
<keyword evidence="4" id="KW-0732">Signal</keyword>
<dbReference type="SUPFAM" id="SSF51445">
    <property type="entry name" value="(Trans)glycosidases"/>
    <property type="match status" value="1"/>
</dbReference>
<evidence type="ECO:0000256" key="1">
    <source>
        <dbReference type="ARBA" id="ARBA00010646"/>
    </source>
</evidence>
<dbReference type="InterPro" id="IPR018077">
    <property type="entry name" value="Glyco_hydro_fam25_subgr"/>
</dbReference>
<dbReference type="GO" id="GO:0016052">
    <property type="term" value="P:carbohydrate catabolic process"/>
    <property type="evidence" value="ECO:0007669"/>
    <property type="project" value="TreeGrafter"/>
</dbReference>
<reference evidence="5" key="1">
    <citation type="submission" date="2022-09" db="EMBL/GenBank/DDBJ databases">
        <title>Aureispira anguillicida sp. nov., isolated from Leptocephalus of Japanese eel Anguilla japonica.</title>
        <authorList>
            <person name="Yuasa K."/>
            <person name="Mekata T."/>
            <person name="Ikunari K."/>
        </authorList>
    </citation>
    <scope>NUCLEOTIDE SEQUENCE</scope>
    <source>
        <strain evidence="5">EL160426</strain>
    </source>
</reference>
<evidence type="ECO:0000313" key="6">
    <source>
        <dbReference type="Proteomes" id="UP001060919"/>
    </source>
</evidence>
<keyword evidence="2 5" id="KW-0378">Hydrolase</keyword>
<organism evidence="5 6">
    <name type="scientific">Aureispira anguillae</name>
    <dbReference type="NCBI Taxonomy" id="2864201"/>
    <lineage>
        <taxon>Bacteria</taxon>
        <taxon>Pseudomonadati</taxon>
        <taxon>Bacteroidota</taxon>
        <taxon>Saprospiria</taxon>
        <taxon>Saprospirales</taxon>
        <taxon>Saprospiraceae</taxon>
        <taxon>Aureispira</taxon>
    </lineage>
</organism>
<proteinExistence type="inferred from homology"/>
<dbReference type="GO" id="GO:0016998">
    <property type="term" value="P:cell wall macromolecule catabolic process"/>
    <property type="evidence" value="ECO:0007669"/>
    <property type="project" value="InterPro"/>
</dbReference>
<dbReference type="Gene3D" id="3.20.20.80">
    <property type="entry name" value="Glycosidases"/>
    <property type="match status" value="1"/>
</dbReference>
<dbReference type="Proteomes" id="UP001060919">
    <property type="component" value="Chromosome"/>
</dbReference>
<dbReference type="KEGG" id="aup:AsAng_0057000"/>
<dbReference type="RefSeq" id="WP_264790120.1">
    <property type="nucleotide sequence ID" value="NZ_AP026867.1"/>
</dbReference>
<dbReference type="PROSITE" id="PS51257">
    <property type="entry name" value="PROKAR_LIPOPROTEIN"/>
    <property type="match status" value="1"/>
</dbReference>
<evidence type="ECO:0000256" key="2">
    <source>
        <dbReference type="ARBA" id="ARBA00022801"/>
    </source>
</evidence>
<dbReference type="Pfam" id="PF01183">
    <property type="entry name" value="Glyco_hydro_25"/>
    <property type="match status" value="1"/>
</dbReference>
<gene>
    <name evidence="5" type="ORF">AsAng_0057000</name>
</gene>
<evidence type="ECO:0000313" key="5">
    <source>
        <dbReference type="EMBL" id="BDS14918.1"/>
    </source>
</evidence>
<feature type="chain" id="PRO_5036904337" evidence="4">
    <location>
        <begin position="25"/>
        <end position="223"/>
    </location>
</feature>
<accession>A0A915YKS7</accession>
<sequence>MFKWIKSWWACFFFILLIACQHEADSYAIRGIDVSHYQQKINWQAVKKERDLHFVFIKATESVNYQDSMFQRNWKAAKEIGLKRGAYHFFRPNVSVEWQIKNFIQQVNLQKGDLPPVLDVEDIKNISMPKLIDRVGKWLMFIEEHYTIRPIIYASLDLYQKHLQAAFPNHIVWIARYNRTAPPADLQWKFWQYSDQTQINGIQGWVDQNVFVGTLDELNALCL</sequence>
<feature type="signal peptide" evidence="4">
    <location>
        <begin position="1"/>
        <end position="24"/>
    </location>
</feature>
<dbReference type="AlphaFoldDB" id="A0A915YKS7"/>
<comment type="similarity">
    <text evidence="1">Belongs to the glycosyl hydrolase 25 family.</text>
</comment>
<evidence type="ECO:0000256" key="4">
    <source>
        <dbReference type="SAM" id="SignalP"/>
    </source>
</evidence>
<name>A0A915YKS7_9BACT</name>
<dbReference type="GO" id="GO:0003796">
    <property type="term" value="F:lysozyme activity"/>
    <property type="evidence" value="ECO:0007669"/>
    <property type="project" value="InterPro"/>
</dbReference>
<evidence type="ECO:0000256" key="3">
    <source>
        <dbReference type="ARBA" id="ARBA00023295"/>
    </source>
</evidence>
<dbReference type="PANTHER" id="PTHR34135">
    <property type="entry name" value="LYSOZYME"/>
    <property type="match status" value="1"/>
</dbReference>
<dbReference type="EMBL" id="AP026867">
    <property type="protein sequence ID" value="BDS14918.1"/>
    <property type="molecule type" value="Genomic_DNA"/>
</dbReference>
<keyword evidence="6" id="KW-1185">Reference proteome</keyword>
<dbReference type="InterPro" id="IPR002053">
    <property type="entry name" value="Glyco_hydro_25"/>
</dbReference>
<dbReference type="SMART" id="SM00641">
    <property type="entry name" value="Glyco_25"/>
    <property type="match status" value="1"/>
</dbReference>
<dbReference type="PANTHER" id="PTHR34135:SF2">
    <property type="entry name" value="LYSOZYME"/>
    <property type="match status" value="1"/>
</dbReference>